<reference evidence="2 3" key="1">
    <citation type="journal article" date="2014" name="Int. J. Syst. Evol. Microbiol.">
        <title>Thermococcus paralvinellae sp. nov. and Thermococcus cleftensis sp. nov. of hyperthermophilic heterotrophs from deep-sea hydrothermal vents.</title>
        <authorList>
            <person name="Hensley S.A."/>
            <person name="Jung J.H."/>
            <person name="Park C.S."/>
            <person name="Holden J.F."/>
        </authorList>
    </citation>
    <scope>NUCLEOTIDE SEQUENCE [LARGE SCALE GENOMIC DNA]</scope>
    <source>
        <strain evidence="2 3">ES1</strain>
    </source>
</reference>
<keyword evidence="1" id="KW-0472">Membrane</keyword>
<dbReference type="EMBL" id="CP006965">
    <property type="protein sequence ID" value="AHF80834.1"/>
    <property type="molecule type" value="Genomic_DNA"/>
</dbReference>
<evidence type="ECO:0000256" key="1">
    <source>
        <dbReference type="SAM" id="Phobius"/>
    </source>
</evidence>
<dbReference type="AlphaFoldDB" id="W0I455"/>
<keyword evidence="3" id="KW-1185">Reference proteome</keyword>
<name>W0I455_9EURY</name>
<gene>
    <name evidence="2" type="ORF">TES1_1456</name>
</gene>
<dbReference type="GeneID" id="24906379"/>
<dbReference type="RefSeq" id="WP_042681620.1">
    <property type="nucleotide sequence ID" value="NZ_CP006965.1"/>
</dbReference>
<feature type="transmembrane region" description="Helical" evidence="1">
    <location>
        <begin position="94"/>
        <end position="112"/>
    </location>
</feature>
<dbReference type="KEGG" id="ths:TES1_1456"/>
<feature type="transmembrane region" description="Helical" evidence="1">
    <location>
        <begin position="12"/>
        <end position="32"/>
    </location>
</feature>
<accession>W0I455</accession>
<evidence type="ECO:0000313" key="3">
    <source>
        <dbReference type="Proteomes" id="UP000019027"/>
    </source>
</evidence>
<evidence type="ECO:0000313" key="2">
    <source>
        <dbReference type="EMBL" id="AHF80834.1"/>
    </source>
</evidence>
<protein>
    <submittedName>
        <fullName evidence="2">Membrane bound hydrogenase, MbhI subunit</fullName>
    </submittedName>
</protein>
<proteinExistence type="predicted"/>
<keyword evidence="1" id="KW-1133">Transmembrane helix</keyword>
<dbReference type="OrthoDB" id="114326at2157"/>
<organism evidence="2 3">
    <name type="scientific">Thermococcus paralvinellae</name>
    <dbReference type="NCBI Taxonomy" id="582419"/>
    <lineage>
        <taxon>Archaea</taxon>
        <taxon>Methanobacteriati</taxon>
        <taxon>Methanobacteriota</taxon>
        <taxon>Thermococci</taxon>
        <taxon>Thermococcales</taxon>
        <taxon>Thermococcaceae</taxon>
        <taxon>Thermococcus</taxon>
    </lineage>
</organism>
<sequence length="113" mass="12790">MIPRLVTGAGYWSPLLWLAFLIPFALIGYLIYSRGNPGYKKDTEQVKPYLSGNIEPSKEKIQVKASDIYWGFIEALKGYYNILQTIHTGDLRDYILWYLGVGTIILFLLVGGA</sequence>
<keyword evidence="1" id="KW-0812">Transmembrane</keyword>
<dbReference type="HOGENOM" id="CLU_2103359_0_0_2"/>
<dbReference type="STRING" id="582419.TES1_1456"/>
<dbReference type="Proteomes" id="UP000019027">
    <property type="component" value="Chromosome"/>
</dbReference>